<reference evidence="2" key="1">
    <citation type="submission" date="2021-05" db="EMBL/GenBank/DDBJ databases">
        <authorList>
            <person name="Pietrasiak N."/>
            <person name="Ward R."/>
            <person name="Stajich J.E."/>
            <person name="Kurbessoian T."/>
        </authorList>
    </citation>
    <scope>NUCLEOTIDE SEQUENCE</scope>
    <source>
        <strain evidence="2">JT2-VF2</strain>
    </source>
</reference>
<comment type="caution">
    <text evidence="2">The sequence shown here is derived from an EMBL/GenBank/DDBJ whole genome shotgun (WGS) entry which is preliminary data.</text>
</comment>
<dbReference type="InterPro" id="IPR008928">
    <property type="entry name" value="6-hairpin_glycosidase_sf"/>
</dbReference>
<dbReference type="CDD" id="cd02955">
    <property type="entry name" value="SSP411"/>
    <property type="match status" value="1"/>
</dbReference>
<dbReference type="SUPFAM" id="SSF48208">
    <property type="entry name" value="Six-hairpin glycosidases"/>
    <property type="match status" value="1"/>
</dbReference>
<reference evidence="2" key="2">
    <citation type="journal article" date="2022" name="Microbiol. Resour. Announc.">
        <title>Metagenome Sequencing to Explore Phylogenomics of Terrestrial Cyanobacteria.</title>
        <authorList>
            <person name="Ward R.D."/>
            <person name="Stajich J.E."/>
            <person name="Johansen J.R."/>
            <person name="Huntemann M."/>
            <person name="Clum A."/>
            <person name="Foster B."/>
            <person name="Foster B."/>
            <person name="Roux S."/>
            <person name="Palaniappan K."/>
            <person name="Varghese N."/>
            <person name="Mukherjee S."/>
            <person name="Reddy T.B.K."/>
            <person name="Daum C."/>
            <person name="Copeland A."/>
            <person name="Chen I.A."/>
            <person name="Ivanova N.N."/>
            <person name="Kyrpides N.C."/>
            <person name="Shapiro N."/>
            <person name="Eloe-Fadrosh E.A."/>
            <person name="Pietrasiak N."/>
        </authorList>
    </citation>
    <scope>NUCLEOTIDE SEQUENCE</scope>
    <source>
        <strain evidence="2">JT2-VF2</strain>
    </source>
</reference>
<dbReference type="PANTHER" id="PTHR42899:SF1">
    <property type="entry name" value="SPERMATOGENESIS-ASSOCIATED PROTEIN 20"/>
    <property type="match status" value="1"/>
</dbReference>
<evidence type="ECO:0000313" key="2">
    <source>
        <dbReference type="EMBL" id="MBW4564232.1"/>
    </source>
</evidence>
<accession>A0A951Q2R0</accession>
<dbReference type="PIRSF" id="PIRSF006402">
    <property type="entry name" value="UCP006402_thioredoxin"/>
    <property type="match status" value="1"/>
</dbReference>
<evidence type="ECO:0000313" key="3">
    <source>
        <dbReference type="Proteomes" id="UP000715781"/>
    </source>
</evidence>
<dbReference type="Gene3D" id="3.40.30.10">
    <property type="entry name" value="Glutaredoxin"/>
    <property type="match status" value="1"/>
</dbReference>
<sequence length="695" mass="78101">MTNRLIEAKSLYLRKHAENPIDWWPWSDEALATARTHNKPIFLSIGYSSCHWCTVMEGEAFSDPAIAEYMNANFLPIKVDREERPDLDSIYMQALQMMSGQGGWPLNVFLSPEDLVPFYAGTYFPLEPRYGRPGFLQVLQAIRRYYDTEKEDLRQRKAVIIESLLTSAVLQDGKSEDFKENELLRQGWETSIGIIGPNQYGNSFPMIPYAELALRLNRFNFASRYDGAQVVTQRGLDLALGGIYDHVGGGFHRYTVDPTWTVPHFEKMLYDNGQIVEYLANLWSAGVEEPAFERAIAKTVQWLQREMTAPEGYFYAAQDADSFTNPTAAEPEEGAFYVWSYSELTQLLIPDELAQLQQQFTVTPNGNFEGQIVLQRLHPGELSEKLENTLGKLFAARYGANAESLDTFPPARNNQEAKTTNWPGRIPSVTDTKMIVAWNSLMISGLARAAGVFQQPLYLEIAAKAANFILNHQFVDGRFHRLNYEGQATVLAQSEDYAFFIKALLDLHQVSLALSEKQGIQTQPSLWLEKATALQDEFNEFLWSVELGGYYNASSDASQDLIVRERSYADNATPSANGVAIANLVRLTLLSDNLHYLNLAEQGLKAFKSVMSKAPQACPSLFTALDWYRNSTLIRTNTEQINSLIPKNLPTVVFAAGSNLPENSVGLVCQGLKCLTPAESVEHLWQQVQQSQARG</sequence>
<dbReference type="InterPro" id="IPR004879">
    <property type="entry name" value="Ssp411-like_TRX"/>
</dbReference>
<dbReference type="InterPro" id="IPR024705">
    <property type="entry name" value="Ssp411"/>
</dbReference>
<name>A0A951Q2R0_9NOST</name>
<dbReference type="Proteomes" id="UP000715781">
    <property type="component" value="Unassembled WGS sequence"/>
</dbReference>
<dbReference type="PANTHER" id="PTHR42899">
    <property type="entry name" value="SPERMATOGENESIS-ASSOCIATED PROTEIN 20"/>
    <property type="match status" value="1"/>
</dbReference>
<dbReference type="SUPFAM" id="SSF52833">
    <property type="entry name" value="Thioredoxin-like"/>
    <property type="match status" value="1"/>
</dbReference>
<dbReference type="AlphaFoldDB" id="A0A951Q2R0"/>
<feature type="domain" description="Spermatogenesis-associated protein 20-like TRX" evidence="1">
    <location>
        <begin position="2"/>
        <end position="164"/>
    </location>
</feature>
<dbReference type="InterPro" id="IPR036249">
    <property type="entry name" value="Thioredoxin-like_sf"/>
</dbReference>
<proteinExistence type="predicted"/>
<protein>
    <submittedName>
        <fullName evidence="2">Thioredoxin domain-containing protein</fullName>
    </submittedName>
</protein>
<dbReference type="EMBL" id="JAHHHN010000019">
    <property type="protein sequence ID" value="MBW4564232.1"/>
    <property type="molecule type" value="Genomic_DNA"/>
</dbReference>
<dbReference type="GO" id="GO:0005975">
    <property type="term" value="P:carbohydrate metabolic process"/>
    <property type="evidence" value="ECO:0007669"/>
    <property type="project" value="InterPro"/>
</dbReference>
<evidence type="ECO:0000259" key="1">
    <source>
        <dbReference type="Pfam" id="PF03190"/>
    </source>
</evidence>
<dbReference type="Pfam" id="PF03190">
    <property type="entry name" value="Thioredox_DsbH"/>
    <property type="match status" value="1"/>
</dbReference>
<organism evidence="2 3">
    <name type="scientific">Mojavia pulchra JT2-VF2</name>
    <dbReference type="NCBI Taxonomy" id="287848"/>
    <lineage>
        <taxon>Bacteria</taxon>
        <taxon>Bacillati</taxon>
        <taxon>Cyanobacteriota</taxon>
        <taxon>Cyanophyceae</taxon>
        <taxon>Nostocales</taxon>
        <taxon>Nostocaceae</taxon>
    </lineage>
</organism>
<gene>
    <name evidence="2" type="ORF">KME32_24435</name>
</gene>